<dbReference type="Proteomes" id="UP000000763">
    <property type="component" value="Chromosome 10"/>
</dbReference>
<dbReference type="AlphaFoldDB" id="Q7G487"/>
<evidence type="ECO:0000259" key="4">
    <source>
        <dbReference type="Pfam" id="PF10536"/>
    </source>
</evidence>
<feature type="coiled-coil region" evidence="1">
    <location>
        <begin position="572"/>
        <end position="603"/>
    </location>
</feature>
<feature type="region of interest" description="Disordered" evidence="2">
    <location>
        <begin position="280"/>
        <end position="328"/>
    </location>
</feature>
<organism evidence="5 6">
    <name type="scientific">Oryza sativa subsp. japonica</name>
    <name type="common">Rice</name>
    <dbReference type="NCBI Taxonomy" id="39947"/>
    <lineage>
        <taxon>Eukaryota</taxon>
        <taxon>Viridiplantae</taxon>
        <taxon>Streptophyta</taxon>
        <taxon>Embryophyta</taxon>
        <taxon>Tracheophyta</taxon>
        <taxon>Spermatophyta</taxon>
        <taxon>Magnoliopsida</taxon>
        <taxon>Liliopsida</taxon>
        <taxon>Poales</taxon>
        <taxon>Poaceae</taxon>
        <taxon>BOP clade</taxon>
        <taxon>Oryzoideae</taxon>
        <taxon>Oryzeae</taxon>
        <taxon>Oryzinae</taxon>
        <taxon>Oryza</taxon>
        <taxon>Oryza sativa</taxon>
    </lineage>
</organism>
<feature type="domain" description="DUF1409" evidence="3">
    <location>
        <begin position="479"/>
        <end position="526"/>
    </location>
</feature>
<accession>Q7G487</accession>
<feature type="region of interest" description="Disordered" evidence="2">
    <location>
        <begin position="353"/>
        <end position="435"/>
    </location>
</feature>
<feature type="compositionally biased region" description="Basic residues" evidence="2">
    <location>
        <begin position="308"/>
        <end position="317"/>
    </location>
</feature>
<sequence length="662" mass="73037">MASASYFWSNTLNAFMFNQGPMTPTLLDVIMITGLDVTSSANPMNLNSKNQFDFMTKSIGGSFGYVDSYMGKGSVTPREHTTFLLMWLEKFLFCESSCGPITNWQFLAEALEAKKQIPLGKILLGYLYQMLNNTSAKIAVGSVVGAEAASTPADSRAKLSAELLKDWFCSFYEGFQKDARVWFTYEDSVEFELPSDFIFEDINSEKFDKSIEVFSAAISPSSMYMTDLFPDVIPQTTESSPPHKSNSGKDIEYALGLIPNGGGLAPPVISYHAPRTSSLLQGQLKEPADAGRKRKTKALAVDPSALAPKKKAKKKKSKPTDDLPVLNPSIEQALDEEEIEEDVDQAATELSDLGEKTPSASPKQTPPTPAAPAHFSRKKKTVVKKKSAPAPSKLAPPPPPPPSSPVQPTPSDHTPSAAGSHNIEEEEQTTAPSIPVLADMLSFDIKDYFDEEAEEETTSKTLAPLDEDVKRTLEDISHRLESSLDNLVAYCGSIRARFAEIQALVPDDLANTISSAVYLKQHQFKMEKAKQRIADRREQRDIEATIQANQQLVHEEKAKLDQLYVGPIQSNKDRFEARKIDLIAQLEECNAKLDLEKQKLANLPNAVEEQKSRLRSAIKNVADMTKSLKVIPGTDAQDIQAIEEVDQIRQRVVSAIQRYLSG</sequence>
<reference evidence="6" key="1">
    <citation type="journal article" date="2005" name="Nature">
        <title>The map-based sequence of the rice genome.</title>
        <authorList>
            <consortium name="International rice genome sequencing project (IRGSP)"/>
            <person name="Matsumoto T."/>
            <person name="Wu J."/>
            <person name="Kanamori H."/>
            <person name="Katayose Y."/>
            <person name="Fujisawa M."/>
            <person name="Namiki N."/>
            <person name="Mizuno H."/>
            <person name="Yamamoto K."/>
            <person name="Antonio B.A."/>
            <person name="Baba T."/>
            <person name="Sakata K."/>
            <person name="Nagamura Y."/>
            <person name="Aoki H."/>
            <person name="Arikawa K."/>
            <person name="Arita K."/>
            <person name="Bito T."/>
            <person name="Chiden Y."/>
            <person name="Fujitsuka N."/>
            <person name="Fukunaka R."/>
            <person name="Hamada M."/>
            <person name="Harada C."/>
            <person name="Hayashi A."/>
            <person name="Hijishita S."/>
            <person name="Honda M."/>
            <person name="Hosokawa S."/>
            <person name="Ichikawa Y."/>
            <person name="Idonuma A."/>
            <person name="Iijima M."/>
            <person name="Ikeda M."/>
            <person name="Ikeno M."/>
            <person name="Ito K."/>
            <person name="Ito S."/>
            <person name="Ito T."/>
            <person name="Ito Y."/>
            <person name="Ito Y."/>
            <person name="Iwabuchi A."/>
            <person name="Kamiya K."/>
            <person name="Karasawa W."/>
            <person name="Kurita K."/>
            <person name="Katagiri S."/>
            <person name="Kikuta A."/>
            <person name="Kobayashi H."/>
            <person name="Kobayashi N."/>
            <person name="Machita K."/>
            <person name="Maehara T."/>
            <person name="Masukawa M."/>
            <person name="Mizubayashi T."/>
            <person name="Mukai Y."/>
            <person name="Nagasaki H."/>
            <person name="Nagata Y."/>
            <person name="Naito S."/>
            <person name="Nakashima M."/>
            <person name="Nakama Y."/>
            <person name="Nakamichi Y."/>
            <person name="Nakamura M."/>
            <person name="Meguro A."/>
            <person name="Negishi M."/>
            <person name="Ohta I."/>
            <person name="Ohta T."/>
            <person name="Okamoto M."/>
            <person name="Ono N."/>
            <person name="Saji S."/>
            <person name="Sakaguchi M."/>
            <person name="Sakai K."/>
            <person name="Shibata M."/>
            <person name="Shimokawa T."/>
            <person name="Song J."/>
            <person name="Takazaki Y."/>
            <person name="Terasawa K."/>
            <person name="Tsugane M."/>
            <person name="Tsuji K."/>
            <person name="Ueda S."/>
            <person name="Waki K."/>
            <person name="Yamagata H."/>
            <person name="Yamamoto M."/>
            <person name="Yamamoto S."/>
            <person name="Yamane H."/>
            <person name="Yoshiki S."/>
            <person name="Yoshihara R."/>
            <person name="Yukawa K."/>
            <person name="Zhong H."/>
            <person name="Yano M."/>
            <person name="Yuan Q."/>
            <person name="Ouyang S."/>
            <person name="Liu J."/>
            <person name="Jones K.M."/>
            <person name="Gansberger K."/>
            <person name="Moffat K."/>
            <person name="Hill J."/>
            <person name="Bera J."/>
            <person name="Fadrosh D."/>
            <person name="Jin S."/>
            <person name="Johri S."/>
            <person name="Kim M."/>
            <person name="Overton L."/>
            <person name="Reardon M."/>
            <person name="Tsitrin T."/>
            <person name="Vuong H."/>
            <person name="Weaver B."/>
            <person name="Ciecko A."/>
            <person name="Tallon L."/>
            <person name="Jackson J."/>
            <person name="Pai G."/>
            <person name="Aken S.V."/>
            <person name="Utterback T."/>
            <person name="Reidmuller S."/>
            <person name="Feldblyum T."/>
            <person name="Hsiao J."/>
            <person name="Zismann V."/>
            <person name="Iobst S."/>
            <person name="de Vazeille A.R."/>
            <person name="Buell C.R."/>
            <person name="Ying K."/>
            <person name="Li Y."/>
            <person name="Lu T."/>
            <person name="Huang Y."/>
            <person name="Zhao Q."/>
            <person name="Feng Q."/>
            <person name="Zhang L."/>
            <person name="Zhu J."/>
            <person name="Weng Q."/>
            <person name="Mu J."/>
            <person name="Lu Y."/>
            <person name="Fan D."/>
            <person name="Liu Y."/>
            <person name="Guan J."/>
            <person name="Zhang Y."/>
            <person name="Yu S."/>
            <person name="Liu X."/>
            <person name="Zhang Y."/>
            <person name="Hong G."/>
            <person name="Han B."/>
            <person name="Choisne N."/>
            <person name="Demange N."/>
            <person name="Orjeda G."/>
            <person name="Samain S."/>
            <person name="Cattolico L."/>
            <person name="Pelletier E."/>
            <person name="Couloux A."/>
            <person name="Segurens B."/>
            <person name="Wincker P."/>
            <person name="D'Hont A."/>
            <person name="Scarpelli C."/>
            <person name="Weissenbach J."/>
            <person name="Salanoubat M."/>
            <person name="Quetier F."/>
            <person name="Yu Y."/>
            <person name="Kim H.R."/>
            <person name="Rambo T."/>
            <person name="Currie J."/>
            <person name="Collura K."/>
            <person name="Luo M."/>
            <person name="Yang T."/>
            <person name="Ammiraju J.S.S."/>
            <person name="Engler F."/>
            <person name="Soderlund C."/>
            <person name="Wing R.A."/>
            <person name="Palmer L.E."/>
            <person name="de la Bastide M."/>
            <person name="Spiegel L."/>
            <person name="Nascimento L."/>
            <person name="Zutavern T."/>
            <person name="O'Shaughnessy A."/>
            <person name="Dike S."/>
            <person name="Dedhia N."/>
            <person name="Preston R."/>
            <person name="Balija V."/>
            <person name="McCombie W.R."/>
            <person name="Chow T."/>
            <person name="Chen H."/>
            <person name="Chung M."/>
            <person name="Chen C."/>
            <person name="Shaw J."/>
            <person name="Wu H."/>
            <person name="Hsiao K."/>
            <person name="Chao Y."/>
            <person name="Chu M."/>
            <person name="Cheng C."/>
            <person name="Hour A."/>
            <person name="Lee P."/>
            <person name="Lin S."/>
            <person name="Lin Y."/>
            <person name="Liou J."/>
            <person name="Liu S."/>
            <person name="Hsing Y."/>
            <person name="Raghuvanshi S."/>
            <person name="Mohanty A."/>
            <person name="Bharti A.K."/>
            <person name="Gaur A."/>
            <person name="Gupta V."/>
            <person name="Kumar D."/>
            <person name="Ravi V."/>
            <person name="Vij S."/>
            <person name="Kapur A."/>
            <person name="Khurana P."/>
            <person name="Khurana P."/>
            <person name="Khurana J.P."/>
            <person name="Tyagi A.K."/>
            <person name="Gaikwad K."/>
            <person name="Singh A."/>
            <person name="Dalal V."/>
            <person name="Srivastava S."/>
            <person name="Dixit A."/>
            <person name="Pal A.K."/>
            <person name="Ghazi I.A."/>
            <person name="Yadav M."/>
            <person name="Pandit A."/>
            <person name="Bhargava A."/>
            <person name="Sureshbabu K."/>
            <person name="Batra K."/>
            <person name="Sharma T.R."/>
            <person name="Mohapatra T."/>
            <person name="Singh N.K."/>
            <person name="Messing J."/>
            <person name="Nelson A.B."/>
            <person name="Fuks G."/>
            <person name="Kavchok S."/>
            <person name="Keizer G."/>
            <person name="Linton E."/>
            <person name="Llaca V."/>
            <person name="Song R."/>
            <person name="Tanyolac B."/>
            <person name="Young S."/>
            <person name="Ho-Il K."/>
            <person name="Hahn J.H."/>
            <person name="Sangsakoo G."/>
            <person name="Vanavichit A."/>
            <person name="de Mattos Luiz.A.T."/>
            <person name="Zimmer P.D."/>
            <person name="Malone G."/>
            <person name="Dellagostin O."/>
            <person name="de Oliveira A.C."/>
            <person name="Bevan M."/>
            <person name="Bancroft I."/>
            <person name="Minx P."/>
            <person name="Cordum H."/>
            <person name="Wilson R."/>
            <person name="Cheng Z."/>
            <person name="Jin W."/>
            <person name="Jiang J."/>
            <person name="Leong S.A."/>
            <person name="Iwama H."/>
            <person name="Gojobori T."/>
            <person name="Itoh T."/>
            <person name="Niimura Y."/>
            <person name="Fujii Y."/>
            <person name="Habara T."/>
            <person name="Sakai H."/>
            <person name="Sato Y."/>
            <person name="Wilson G."/>
            <person name="Kumar K."/>
            <person name="McCouch S."/>
            <person name="Juretic N."/>
            <person name="Hoen D."/>
            <person name="Wright S."/>
            <person name="Bruskiewich R."/>
            <person name="Bureau T."/>
            <person name="Miyao A."/>
            <person name="Hirochika H."/>
            <person name="Nishikawa T."/>
            <person name="Kadowaki K."/>
            <person name="Sugiura M."/>
            <person name="Burr B."/>
            <person name="Sasaki T."/>
        </authorList>
    </citation>
    <scope>NUCLEOTIDE SEQUENCE [LARGE SCALE GENOMIC DNA]</scope>
    <source>
        <strain evidence="6">cv. Nipponbare</strain>
    </source>
</reference>
<dbReference type="InterPro" id="IPR010811">
    <property type="entry name" value="DUF1409"/>
</dbReference>
<feature type="compositionally biased region" description="Basic residues" evidence="2">
    <location>
        <begin position="375"/>
        <end position="387"/>
    </location>
</feature>
<dbReference type="Pfam" id="PF07197">
    <property type="entry name" value="DUF1409"/>
    <property type="match status" value="1"/>
</dbReference>
<feature type="domain" description="Aminotransferase-like plant mobile" evidence="4">
    <location>
        <begin position="8"/>
        <end position="137"/>
    </location>
</feature>
<feature type="compositionally biased region" description="Polar residues" evidence="2">
    <location>
        <begin position="409"/>
        <end position="419"/>
    </location>
</feature>
<evidence type="ECO:0000256" key="2">
    <source>
        <dbReference type="SAM" id="MobiDB-lite"/>
    </source>
</evidence>
<dbReference type="EMBL" id="AC093178">
    <property type="protein sequence ID" value="AAM22018.1"/>
    <property type="molecule type" value="Genomic_DNA"/>
</dbReference>
<proteinExistence type="predicted"/>
<evidence type="ECO:0000313" key="6">
    <source>
        <dbReference type="Proteomes" id="UP000000763"/>
    </source>
</evidence>
<reference evidence="6" key="2">
    <citation type="journal article" date="2008" name="Nucleic Acids Res.">
        <title>The rice annotation project database (RAP-DB): 2008 update.</title>
        <authorList>
            <consortium name="The rice annotation project (RAP)"/>
        </authorList>
    </citation>
    <scope>GENOME REANNOTATION</scope>
    <source>
        <strain evidence="6">cv. Nipponbare</strain>
    </source>
</reference>
<feature type="compositionally biased region" description="Pro residues" evidence="2">
    <location>
        <begin position="394"/>
        <end position="408"/>
    </location>
</feature>
<dbReference type="Pfam" id="PF10536">
    <property type="entry name" value="PMD"/>
    <property type="match status" value="1"/>
</dbReference>
<protein>
    <recommendedName>
        <fullName evidence="7">Aminotransferase-like protein</fullName>
    </recommendedName>
</protein>
<gene>
    <name evidence="5" type="ORF">OSJNBb0091B12.14</name>
</gene>
<evidence type="ECO:0000313" key="5">
    <source>
        <dbReference type="EMBL" id="AAM22018.1"/>
    </source>
</evidence>
<evidence type="ECO:0000256" key="1">
    <source>
        <dbReference type="SAM" id="Coils"/>
    </source>
</evidence>
<keyword evidence="1" id="KW-0175">Coiled coil</keyword>
<evidence type="ECO:0000259" key="3">
    <source>
        <dbReference type="Pfam" id="PF07197"/>
    </source>
</evidence>
<name>Q7G487_ORYSJ</name>
<dbReference type="InterPro" id="IPR019557">
    <property type="entry name" value="AminoTfrase-like_pln_mobile"/>
</dbReference>
<evidence type="ECO:0008006" key="7">
    <source>
        <dbReference type="Google" id="ProtNLM"/>
    </source>
</evidence>